<reference evidence="2 3" key="1">
    <citation type="submission" date="2016-03" db="EMBL/GenBank/DDBJ databases">
        <title>EvidentialGene: Evidence-directed Construction of Genes on Genomes.</title>
        <authorList>
            <person name="Gilbert D.G."/>
            <person name="Choi J.-H."/>
            <person name="Mockaitis K."/>
            <person name="Colbourne J."/>
            <person name="Pfrender M."/>
        </authorList>
    </citation>
    <scope>NUCLEOTIDE SEQUENCE [LARGE SCALE GENOMIC DNA]</scope>
    <source>
        <strain evidence="2 3">Xinb3</strain>
        <tissue evidence="2">Complete organism</tissue>
    </source>
</reference>
<accession>A0A164GUW1</accession>
<dbReference type="AlphaFoldDB" id="A0A164GUW1"/>
<gene>
    <name evidence="2" type="ORF">APZ42_004767</name>
</gene>
<evidence type="ECO:0000313" key="3">
    <source>
        <dbReference type="Proteomes" id="UP000076858"/>
    </source>
</evidence>
<dbReference type="Proteomes" id="UP000076858">
    <property type="component" value="Unassembled WGS sequence"/>
</dbReference>
<comment type="caution">
    <text evidence="2">The sequence shown here is derived from an EMBL/GenBank/DDBJ whole genome shotgun (WGS) entry which is preliminary data.</text>
</comment>
<evidence type="ECO:0000256" key="1">
    <source>
        <dbReference type="SAM" id="MobiDB-lite"/>
    </source>
</evidence>
<feature type="non-terminal residue" evidence="2">
    <location>
        <position position="1"/>
    </location>
</feature>
<dbReference type="EMBL" id="LRGB01013790">
    <property type="protein sequence ID" value="KZR99381.1"/>
    <property type="molecule type" value="Genomic_DNA"/>
</dbReference>
<protein>
    <submittedName>
        <fullName evidence="2">Uncharacterized protein</fullName>
    </submittedName>
</protein>
<proteinExistence type="predicted"/>
<feature type="compositionally biased region" description="Basic and acidic residues" evidence="1">
    <location>
        <begin position="1"/>
        <end position="10"/>
    </location>
</feature>
<name>A0A164GUW1_9CRUS</name>
<organism evidence="2 3">
    <name type="scientific">Daphnia magna</name>
    <dbReference type="NCBI Taxonomy" id="35525"/>
    <lineage>
        <taxon>Eukaryota</taxon>
        <taxon>Metazoa</taxon>
        <taxon>Ecdysozoa</taxon>
        <taxon>Arthropoda</taxon>
        <taxon>Crustacea</taxon>
        <taxon>Branchiopoda</taxon>
        <taxon>Diplostraca</taxon>
        <taxon>Cladocera</taxon>
        <taxon>Anomopoda</taxon>
        <taxon>Daphniidae</taxon>
        <taxon>Daphnia</taxon>
    </lineage>
</organism>
<feature type="compositionally biased region" description="Basic and acidic residues" evidence="1">
    <location>
        <begin position="18"/>
        <end position="29"/>
    </location>
</feature>
<evidence type="ECO:0000313" key="2">
    <source>
        <dbReference type="EMBL" id="KZR99381.1"/>
    </source>
</evidence>
<feature type="region of interest" description="Disordered" evidence="1">
    <location>
        <begin position="1"/>
        <end position="29"/>
    </location>
</feature>
<keyword evidence="3" id="KW-1185">Reference proteome</keyword>
<sequence length="82" mass="9580">PLLFEKKKSVESSAQKNFKRDRQGTERKSGQIWTVKDIARTKRLNLHAHCSRRGFENAISINMKKMRILEENVSTCLLRKPP</sequence>